<dbReference type="Proteomes" id="UP000812287">
    <property type="component" value="Unassembled WGS sequence"/>
</dbReference>
<dbReference type="AlphaFoldDB" id="A0A9P8AQE7"/>
<name>A0A9P8AQE7_9AGAR</name>
<sequence>MESHLPTRHQSRSSMIFEFTLAVLQSVGAGTKEYTIVYGVLFYLLVVWPLVSPRMIVSRLKDTVDDIHTLFDEHREVLITEELKLAELRADVLTVARENLEAWQRVSVASPRSLLTYASETKDTWKKARHYHKNADELKTRLQKNTSDSLPNVKELFDTSTKGNCSTSILLCDGERAGGFVA</sequence>
<evidence type="ECO:0000313" key="2">
    <source>
        <dbReference type="EMBL" id="KAG7444034.1"/>
    </source>
</evidence>
<proteinExistence type="predicted"/>
<accession>A0A9P8AQE7</accession>
<comment type="caution">
    <text evidence="2">The sequence shown here is derived from an EMBL/GenBank/DDBJ whole genome shotgun (WGS) entry which is preliminary data.</text>
</comment>
<keyword evidence="1" id="KW-1133">Transmembrane helix</keyword>
<organism evidence="2 3">
    <name type="scientific">Guyanagaster necrorhizus</name>
    <dbReference type="NCBI Taxonomy" id="856835"/>
    <lineage>
        <taxon>Eukaryota</taxon>
        <taxon>Fungi</taxon>
        <taxon>Dikarya</taxon>
        <taxon>Basidiomycota</taxon>
        <taxon>Agaricomycotina</taxon>
        <taxon>Agaricomycetes</taxon>
        <taxon>Agaricomycetidae</taxon>
        <taxon>Agaricales</taxon>
        <taxon>Marasmiineae</taxon>
        <taxon>Physalacriaceae</taxon>
        <taxon>Guyanagaster</taxon>
    </lineage>
</organism>
<dbReference type="RefSeq" id="XP_043037534.1">
    <property type="nucleotide sequence ID" value="XM_043177479.1"/>
</dbReference>
<keyword evidence="1" id="KW-0812">Transmembrane</keyword>
<gene>
    <name evidence="2" type="ORF">BT62DRAFT_1008729</name>
</gene>
<keyword evidence="3" id="KW-1185">Reference proteome</keyword>
<protein>
    <submittedName>
        <fullName evidence="2">Uncharacterized protein</fullName>
    </submittedName>
</protein>
<dbReference type="OrthoDB" id="2867805at2759"/>
<reference evidence="2" key="1">
    <citation type="submission" date="2020-11" db="EMBL/GenBank/DDBJ databases">
        <title>Adaptations for nitrogen fixation in a non-lichenized fungal sporocarp promotes dispersal by wood-feeding termites.</title>
        <authorList>
            <consortium name="DOE Joint Genome Institute"/>
            <person name="Koch R.A."/>
            <person name="Yoon G."/>
            <person name="Arayal U."/>
            <person name="Lail K."/>
            <person name="Amirebrahimi M."/>
            <person name="Labutti K."/>
            <person name="Lipzen A."/>
            <person name="Riley R."/>
            <person name="Barry K."/>
            <person name="Henrissat B."/>
            <person name="Grigoriev I.V."/>
            <person name="Herr J.R."/>
            <person name="Aime M.C."/>
        </authorList>
    </citation>
    <scope>NUCLEOTIDE SEQUENCE</scope>
    <source>
        <strain evidence="2">MCA 3950</strain>
    </source>
</reference>
<evidence type="ECO:0000313" key="3">
    <source>
        <dbReference type="Proteomes" id="UP000812287"/>
    </source>
</evidence>
<dbReference type="EMBL" id="MU250542">
    <property type="protein sequence ID" value="KAG7444034.1"/>
    <property type="molecule type" value="Genomic_DNA"/>
</dbReference>
<dbReference type="GeneID" id="66099766"/>
<feature type="transmembrane region" description="Helical" evidence="1">
    <location>
        <begin position="34"/>
        <end position="51"/>
    </location>
</feature>
<keyword evidence="1" id="KW-0472">Membrane</keyword>
<evidence type="ECO:0000256" key="1">
    <source>
        <dbReference type="SAM" id="Phobius"/>
    </source>
</evidence>